<dbReference type="InterPro" id="IPR036322">
    <property type="entry name" value="WD40_repeat_dom_sf"/>
</dbReference>
<dbReference type="KEGG" id="str:Sterm_2017"/>
<dbReference type="SUPFAM" id="SSF52141">
    <property type="entry name" value="Uracil-DNA glycosylase-like"/>
    <property type="match status" value="1"/>
</dbReference>
<dbReference type="Gene3D" id="3.40.470.10">
    <property type="entry name" value="Uracil-DNA glycosylase-like domain"/>
    <property type="match status" value="1"/>
</dbReference>
<dbReference type="AlphaFoldDB" id="D1AJI4"/>
<dbReference type="GO" id="GO:0004844">
    <property type="term" value="F:uracil DNA N-glycosylase activity"/>
    <property type="evidence" value="ECO:0007669"/>
    <property type="project" value="InterPro"/>
</dbReference>
<protein>
    <submittedName>
        <fullName evidence="1">Uracil DNA glycosylase-like protein</fullName>
    </submittedName>
</protein>
<proteinExistence type="predicted"/>
<evidence type="ECO:0000313" key="2">
    <source>
        <dbReference type="Proteomes" id="UP000000845"/>
    </source>
</evidence>
<organism evidence="1 2">
    <name type="scientific">Sebaldella termitidis (strain ATCC 33386 / NCTC 11300)</name>
    <dbReference type="NCBI Taxonomy" id="526218"/>
    <lineage>
        <taxon>Bacteria</taxon>
        <taxon>Fusobacteriati</taxon>
        <taxon>Fusobacteriota</taxon>
        <taxon>Fusobacteriia</taxon>
        <taxon>Fusobacteriales</taxon>
        <taxon>Leptotrichiaceae</taxon>
        <taxon>Sebaldella</taxon>
    </lineage>
</organism>
<reference evidence="1 2" key="2">
    <citation type="journal article" date="2010" name="Stand. Genomic Sci.">
        <title>Complete genome sequence of Sebaldella termitidis type strain (NCTC 11300).</title>
        <authorList>
            <person name="Harmon-Smith M."/>
            <person name="Celia L."/>
            <person name="Chertkov O."/>
            <person name="Lapidus A."/>
            <person name="Copeland A."/>
            <person name="Glavina Del Rio T."/>
            <person name="Nolan M."/>
            <person name="Lucas S."/>
            <person name="Tice H."/>
            <person name="Cheng J.F."/>
            <person name="Han C."/>
            <person name="Detter J.C."/>
            <person name="Bruce D."/>
            <person name="Goodwin L."/>
            <person name="Pitluck S."/>
            <person name="Pati A."/>
            <person name="Liolios K."/>
            <person name="Ivanova N."/>
            <person name="Mavromatis K."/>
            <person name="Mikhailova N."/>
            <person name="Chen A."/>
            <person name="Palaniappan K."/>
            <person name="Land M."/>
            <person name="Hauser L."/>
            <person name="Chang Y.J."/>
            <person name="Jeffries C.D."/>
            <person name="Brettin T."/>
            <person name="Goker M."/>
            <person name="Beck B."/>
            <person name="Bristow J."/>
            <person name="Eisen J.A."/>
            <person name="Markowitz V."/>
            <person name="Hugenholtz P."/>
            <person name="Kyrpides N.C."/>
            <person name="Klenk H.P."/>
            <person name="Chen F."/>
        </authorList>
    </citation>
    <scope>NUCLEOTIDE SEQUENCE [LARGE SCALE GENOMIC DNA]</scope>
    <source>
        <strain evidence="2">ATCC 33386 / NCTC 11300</strain>
    </source>
</reference>
<accession>D1AJI4</accession>
<dbReference type="Proteomes" id="UP000000845">
    <property type="component" value="Chromosome"/>
</dbReference>
<keyword evidence="2" id="KW-1185">Reference proteome</keyword>
<dbReference type="PANTHER" id="PTHR11264:SF8">
    <property type="entry name" value="URACIL-DNA GLYCOSYLASE-LIKE DOMAIN-CONTAINING PROTEIN"/>
    <property type="match status" value="1"/>
</dbReference>
<dbReference type="Gene3D" id="2.130.10.10">
    <property type="entry name" value="YVTN repeat-like/Quinoprotein amine dehydrogenase"/>
    <property type="match status" value="1"/>
</dbReference>
<dbReference type="eggNOG" id="COG0692">
    <property type="taxonomic scope" value="Bacteria"/>
</dbReference>
<dbReference type="EMBL" id="CP001739">
    <property type="protein sequence ID" value="ACZ08872.1"/>
    <property type="molecule type" value="Genomic_DNA"/>
</dbReference>
<dbReference type="SUPFAM" id="SSF50978">
    <property type="entry name" value="WD40 repeat-like"/>
    <property type="match status" value="1"/>
</dbReference>
<dbReference type="HOGENOM" id="CLU_507058_0_0_0"/>
<evidence type="ECO:0000313" key="1">
    <source>
        <dbReference type="EMBL" id="ACZ08872.1"/>
    </source>
</evidence>
<dbReference type="GO" id="GO:0097510">
    <property type="term" value="P:base-excision repair, AP site formation via deaminated base removal"/>
    <property type="evidence" value="ECO:0007669"/>
    <property type="project" value="TreeGrafter"/>
</dbReference>
<dbReference type="InterPro" id="IPR015943">
    <property type="entry name" value="WD40/YVTN_repeat-like_dom_sf"/>
</dbReference>
<dbReference type="InterPro" id="IPR002043">
    <property type="entry name" value="UDG_fam1"/>
</dbReference>
<dbReference type="InterPro" id="IPR036895">
    <property type="entry name" value="Uracil-DNA_glycosylase-like_sf"/>
</dbReference>
<dbReference type="PANTHER" id="PTHR11264">
    <property type="entry name" value="URACIL-DNA GLYCOSYLASE"/>
    <property type="match status" value="1"/>
</dbReference>
<dbReference type="STRING" id="526218.Sterm_2017"/>
<gene>
    <name evidence="1" type="ordered locus">Sterm_2017</name>
</gene>
<sequence length="551" mass="64646">MKVILDKKLINEKGLKDFDLDPVNKDLVAVGKKLYFVSQDLEGKVIIKELGGKLKNIEGVKFIKEENQLFVSNSFLVLTMYGEIFKYYDRKHKASKTVFSMERTPDYINFTTNGKIIYLMDDTLYSYNPNSEMTIKKPVINKNNENRGKYKIYVNGENIVLKHRALHSQENTISIFDEKLEEIFNIKTVKNHIYSSISELQYIAGTEDGEVEIWDVITKELYNSVKISDYRISYIEKTKENYLLGLSSGELIITDEKFRIEKKLNLHKGDILKIKANDERIFTLGMDYNILSLKILKNEETDIERRGFMQEYNINDEYFEFFTYERIEAVRNFIRELKIKNISYNPKENLIFKVFSEPLSEQKICIPVKEPYTQGNTATGLALEMEKNSWTDPELNNSLRNILKLLYKTYMGTSKDLNYIREDIEKHIFNILPPDKIFKYWQKNGVLLLNTVLTIAETKAADHSKFWTPFTQELLEFISEKNKNITYFLWGKDVQAFEKNIKSGEIIKHNHPSVWGNPENEKDFLNSSSFEKTKGIINWLGCEMERKTTLF</sequence>
<dbReference type="CDD" id="cd10027">
    <property type="entry name" value="UDG-F1-like"/>
    <property type="match status" value="1"/>
</dbReference>
<reference evidence="2" key="1">
    <citation type="submission" date="2009-09" db="EMBL/GenBank/DDBJ databases">
        <title>The complete chromosome of Sebaldella termitidis ATCC 33386.</title>
        <authorList>
            <consortium name="US DOE Joint Genome Institute (JGI-PGF)"/>
            <person name="Lucas S."/>
            <person name="Copeland A."/>
            <person name="Lapidus A."/>
            <person name="Glavina del Rio T."/>
            <person name="Dalin E."/>
            <person name="Tice H."/>
            <person name="Bruce D."/>
            <person name="Goodwin L."/>
            <person name="Pitluck S."/>
            <person name="Kyrpides N."/>
            <person name="Mavromatis K."/>
            <person name="Ivanova N."/>
            <person name="Mikhailova N."/>
            <person name="Sims D."/>
            <person name="Meincke L."/>
            <person name="Brettin T."/>
            <person name="Detter J.C."/>
            <person name="Han C."/>
            <person name="Larimer F."/>
            <person name="Land M."/>
            <person name="Hauser L."/>
            <person name="Markowitz V."/>
            <person name="Cheng J.F."/>
            <person name="Hugenholtz P."/>
            <person name="Woyke T."/>
            <person name="Wu D."/>
            <person name="Eisen J.A."/>
        </authorList>
    </citation>
    <scope>NUCLEOTIDE SEQUENCE [LARGE SCALE GENOMIC DNA]</scope>
    <source>
        <strain evidence="2">ATCC 33386 / NCTC 11300</strain>
    </source>
</reference>
<name>D1AJI4_SEBTE</name>
<dbReference type="RefSeq" id="WP_012861466.1">
    <property type="nucleotide sequence ID" value="NC_013517.1"/>
</dbReference>